<evidence type="ECO:0000313" key="2">
    <source>
        <dbReference type="EMBL" id="MFD2865676.1"/>
    </source>
</evidence>
<dbReference type="EMBL" id="JBHUON010000016">
    <property type="protein sequence ID" value="MFD2865676.1"/>
    <property type="molecule type" value="Genomic_DNA"/>
</dbReference>
<name>A0ABW5XQL9_9SPHI</name>
<reference evidence="3" key="1">
    <citation type="journal article" date="2019" name="Int. J. Syst. Evol. Microbiol.">
        <title>The Global Catalogue of Microorganisms (GCM) 10K type strain sequencing project: providing services to taxonomists for standard genome sequencing and annotation.</title>
        <authorList>
            <consortium name="The Broad Institute Genomics Platform"/>
            <consortium name="The Broad Institute Genome Sequencing Center for Infectious Disease"/>
            <person name="Wu L."/>
            <person name="Ma J."/>
        </authorList>
    </citation>
    <scope>NUCLEOTIDE SEQUENCE [LARGE SCALE GENOMIC DNA]</scope>
    <source>
        <strain evidence="3">KCTC 52232</strain>
    </source>
</reference>
<organism evidence="2 3">
    <name type="scientific">Mucilaginibacter antarcticus</name>
    <dbReference type="NCBI Taxonomy" id="1855725"/>
    <lineage>
        <taxon>Bacteria</taxon>
        <taxon>Pseudomonadati</taxon>
        <taxon>Bacteroidota</taxon>
        <taxon>Sphingobacteriia</taxon>
        <taxon>Sphingobacteriales</taxon>
        <taxon>Sphingobacteriaceae</taxon>
        <taxon>Mucilaginibacter</taxon>
    </lineage>
</organism>
<evidence type="ECO:0000256" key="1">
    <source>
        <dbReference type="SAM" id="SignalP"/>
    </source>
</evidence>
<sequence>MKNQFTFLRKAAAPILVAIVLCFTACSKKNDVPKDPLNNVATTKVDSAAVTKGPTEGSSEAGANVDDLIAGSTFPTIITVSFNATGATVVPATTGITVTQTGGDVVINSTATDVAYMVTGTTANGSLKIYSDKKYLLTLNAANITNLDGPAINLQSSKRAFVNIADGSVNTLVDGAIYTAFAKEDQKGTFFSEGQVVFGGTGTLNIVGNNKHGIAADDYVRVISGTINITKTISDGIHTNSAFIADGGTVKIVSGTDGIETEKGKIIINAGNINITSGGEGIKASYTGTDVAIVPYVNINGGSINITSTGGEGIASKNILTINSGNIKVVSTDDAFNAEVAMYVNGGNIYAQSSANDAVDSNGTFTITGGKLVAIGAGTPESSIDCGTNAFKITGGQLIGIAGTTSGPTAASSTVHSVVLGSGTPQIIHIEAADGTEALTFQAPFAYSTLVFASAKLKANTTYSVWTGGTMTAGVNFNGLFSGGTYNKGTKTAATFTTTNMVTQAGGTITTK</sequence>
<feature type="signal peptide" evidence="1">
    <location>
        <begin position="1"/>
        <end position="25"/>
    </location>
</feature>
<comment type="caution">
    <text evidence="2">The sequence shown here is derived from an EMBL/GenBank/DDBJ whole genome shotgun (WGS) entry which is preliminary data.</text>
</comment>
<dbReference type="Pfam" id="PF14262">
    <property type="entry name" value="Cthe_2159"/>
    <property type="match status" value="1"/>
</dbReference>
<gene>
    <name evidence="2" type="ORF">ACFSYC_13335</name>
</gene>
<dbReference type="RefSeq" id="WP_377128437.1">
    <property type="nucleotide sequence ID" value="NZ_JBHUON010000016.1"/>
</dbReference>
<accession>A0ABW5XQL9</accession>
<keyword evidence="3" id="KW-1185">Reference proteome</keyword>
<proteinExistence type="predicted"/>
<keyword evidence="1" id="KW-0732">Signal</keyword>
<feature type="chain" id="PRO_5046715970" evidence="1">
    <location>
        <begin position="26"/>
        <end position="512"/>
    </location>
</feature>
<dbReference type="InterPro" id="IPR025584">
    <property type="entry name" value="Cthe_2159"/>
</dbReference>
<protein>
    <submittedName>
        <fullName evidence="2">Carbohydrate-binding domain-containing protein</fullName>
    </submittedName>
</protein>
<dbReference type="Proteomes" id="UP001597601">
    <property type="component" value="Unassembled WGS sequence"/>
</dbReference>
<evidence type="ECO:0000313" key="3">
    <source>
        <dbReference type="Proteomes" id="UP001597601"/>
    </source>
</evidence>